<gene>
    <name evidence="2" type="ORF">PILCRDRAFT_813677</name>
</gene>
<dbReference type="Proteomes" id="UP000054166">
    <property type="component" value="Unassembled WGS sequence"/>
</dbReference>
<keyword evidence="3" id="KW-1185">Reference proteome</keyword>
<reference evidence="3" key="2">
    <citation type="submission" date="2015-01" db="EMBL/GenBank/DDBJ databases">
        <title>Evolutionary Origins and Diversification of the Mycorrhizal Mutualists.</title>
        <authorList>
            <consortium name="DOE Joint Genome Institute"/>
            <consortium name="Mycorrhizal Genomics Consortium"/>
            <person name="Kohler A."/>
            <person name="Kuo A."/>
            <person name="Nagy L.G."/>
            <person name="Floudas D."/>
            <person name="Copeland A."/>
            <person name="Barry K.W."/>
            <person name="Cichocki N."/>
            <person name="Veneault-Fourrey C."/>
            <person name="LaButti K."/>
            <person name="Lindquist E.A."/>
            <person name="Lipzen A."/>
            <person name="Lundell T."/>
            <person name="Morin E."/>
            <person name="Murat C."/>
            <person name="Riley R."/>
            <person name="Ohm R."/>
            <person name="Sun H."/>
            <person name="Tunlid A."/>
            <person name="Henrissat B."/>
            <person name="Grigoriev I.V."/>
            <person name="Hibbett D.S."/>
            <person name="Martin F."/>
        </authorList>
    </citation>
    <scope>NUCLEOTIDE SEQUENCE [LARGE SCALE GENOMIC DNA]</scope>
    <source>
        <strain evidence="3">F 1598</strain>
    </source>
</reference>
<keyword evidence="1" id="KW-0472">Membrane</keyword>
<accession>A0A0C3FWZ2</accession>
<dbReference type="OrthoDB" id="3364107at2759"/>
<evidence type="ECO:0008006" key="4">
    <source>
        <dbReference type="Google" id="ProtNLM"/>
    </source>
</evidence>
<feature type="transmembrane region" description="Helical" evidence="1">
    <location>
        <begin position="72"/>
        <end position="91"/>
    </location>
</feature>
<proteinExistence type="predicted"/>
<dbReference type="AlphaFoldDB" id="A0A0C3FWZ2"/>
<evidence type="ECO:0000256" key="1">
    <source>
        <dbReference type="SAM" id="Phobius"/>
    </source>
</evidence>
<feature type="transmembrane region" description="Helical" evidence="1">
    <location>
        <begin position="12"/>
        <end position="36"/>
    </location>
</feature>
<sequence length="196" mass="21043">MDLLPIIRVITLCLSFVLACIVIGLSAHLTSFTIAFDEQEAKIFALLAVATASLTIVTLPGMVIFDFLYKRAFTSMVLVELVWLNILWMLWLSTGLDGVDSTNISFQGGCDGYANGALTIACRDSVGIVALSFFNFVLLFAYCVSLLVFATTSSSRGHPVWSSSVKQVILLAPAKAQSSGSSNTLAYGHSRIPSCT</sequence>
<evidence type="ECO:0000313" key="3">
    <source>
        <dbReference type="Proteomes" id="UP000054166"/>
    </source>
</evidence>
<dbReference type="InParanoid" id="A0A0C3FWZ2"/>
<protein>
    <recommendedName>
        <fullName evidence="4">MARVEL domain-containing protein</fullName>
    </recommendedName>
</protein>
<name>A0A0C3FWZ2_PILCF</name>
<dbReference type="EMBL" id="KN832976">
    <property type="protein sequence ID" value="KIM88700.1"/>
    <property type="molecule type" value="Genomic_DNA"/>
</dbReference>
<feature type="transmembrane region" description="Helical" evidence="1">
    <location>
        <begin position="42"/>
        <end position="65"/>
    </location>
</feature>
<organism evidence="2 3">
    <name type="scientific">Piloderma croceum (strain F 1598)</name>
    <dbReference type="NCBI Taxonomy" id="765440"/>
    <lineage>
        <taxon>Eukaryota</taxon>
        <taxon>Fungi</taxon>
        <taxon>Dikarya</taxon>
        <taxon>Basidiomycota</taxon>
        <taxon>Agaricomycotina</taxon>
        <taxon>Agaricomycetes</taxon>
        <taxon>Agaricomycetidae</taxon>
        <taxon>Atheliales</taxon>
        <taxon>Atheliaceae</taxon>
        <taxon>Piloderma</taxon>
    </lineage>
</organism>
<reference evidence="2 3" key="1">
    <citation type="submission" date="2014-04" db="EMBL/GenBank/DDBJ databases">
        <authorList>
            <consortium name="DOE Joint Genome Institute"/>
            <person name="Kuo A."/>
            <person name="Tarkka M."/>
            <person name="Buscot F."/>
            <person name="Kohler A."/>
            <person name="Nagy L.G."/>
            <person name="Floudas D."/>
            <person name="Copeland A."/>
            <person name="Barry K.W."/>
            <person name="Cichocki N."/>
            <person name="Veneault-Fourrey C."/>
            <person name="LaButti K."/>
            <person name="Lindquist E.A."/>
            <person name="Lipzen A."/>
            <person name="Lundell T."/>
            <person name="Morin E."/>
            <person name="Murat C."/>
            <person name="Sun H."/>
            <person name="Tunlid A."/>
            <person name="Henrissat B."/>
            <person name="Grigoriev I.V."/>
            <person name="Hibbett D.S."/>
            <person name="Martin F."/>
            <person name="Nordberg H.P."/>
            <person name="Cantor M.N."/>
            <person name="Hua S.X."/>
        </authorList>
    </citation>
    <scope>NUCLEOTIDE SEQUENCE [LARGE SCALE GENOMIC DNA]</scope>
    <source>
        <strain evidence="2 3">F 1598</strain>
    </source>
</reference>
<keyword evidence="1" id="KW-0812">Transmembrane</keyword>
<keyword evidence="1" id="KW-1133">Transmembrane helix</keyword>
<dbReference type="HOGENOM" id="CLU_083413_0_0_1"/>
<evidence type="ECO:0000313" key="2">
    <source>
        <dbReference type="EMBL" id="KIM88700.1"/>
    </source>
</evidence>
<dbReference type="STRING" id="765440.A0A0C3FWZ2"/>
<feature type="transmembrane region" description="Helical" evidence="1">
    <location>
        <begin position="128"/>
        <end position="149"/>
    </location>
</feature>